<dbReference type="PROSITE" id="PS00409">
    <property type="entry name" value="PROKAR_NTER_METHYL"/>
    <property type="match status" value="1"/>
</dbReference>
<evidence type="ECO:0000256" key="3">
    <source>
        <dbReference type="ARBA" id="ARBA00022475"/>
    </source>
</evidence>
<evidence type="ECO:0000256" key="1">
    <source>
        <dbReference type="ARBA" id="ARBA00004377"/>
    </source>
</evidence>
<evidence type="ECO:0000256" key="2">
    <source>
        <dbReference type="ARBA" id="ARBA00021549"/>
    </source>
</evidence>
<dbReference type="RefSeq" id="WP_057631783.1">
    <property type="nucleotide sequence ID" value="NZ_LDJI01000003.1"/>
</dbReference>
<dbReference type="STRING" id="405444.ABB26_01245"/>
<dbReference type="EMBL" id="LDJI01000003">
    <property type="protein sequence ID" value="KRG66321.1"/>
    <property type="molecule type" value="Genomic_DNA"/>
</dbReference>
<comment type="caution">
    <text evidence="12">The sequence shown here is derived from an EMBL/GenBank/DDBJ whole genome shotgun (WGS) entry which is preliminary data.</text>
</comment>
<evidence type="ECO:0000256" key="6">
    <source>
        <dbReference type="ARBA" id="ARBA00022692"/>
    </source>
</evidence>
<protein>
    <recommendedName>
        <fullName evidence="2">Type II secretion system protein H</fullName>
    </recommendedName>
    <alternativeName>
        <fullName evidence="10">General secretion pathway protein H</fullName>
    </alternativeName>
</protein>
<evidence type="ECO:0000256" key="8">
    <source>
        <dbReference type="ARBA" id="ARBA00023136"/>
    </source>
</evidence>
<name>A0A0R0CL73_9GAMM</name>
<evidence type="ECO:0000256" key="10">
    <source>
        <dbReference type="ARBA" id="ARBA00030775"/>
    </source>
</evidence>
<dbReference type="InterPro" id="IPR022346">
    <property type="entry name" value="T2SS_GspH"/>
</dbReference>
<evidence type="ECO:0000313" key="13">
    <source>
        <dbReference type="Proteomes" id="UP000050864"/>
    </source>
</evidence>
<accession>A0A0R0CL73</accession>
<keyword evidence="6" id="KW-0812">Transmembrane</keyword>
<dbReference type="AlphaFoldDB" id="A0A0R0CL73"/>
<keyword evidence="3" id="KW-1003">Cell membrane</keyword>
<evidence type="ECO:0000256" key="9">
    <source>
        <dbReference type="ARBA" id="ARBA00025772"/>
    </source>
</evidence>
<dbReference type="InterPro" id="IPR045584">
    <property type="entry name" value="Pilin-like"/>
</dbReference>
<dbReference type="GO" id="GO:0015628">
    <property type="term" value="P:protein secretion by the type II secretion system"/>
    <property type="evidence" value="ECO:0007669"/>
    <property type="project" value="InterPro"/>
</dbReference>
<keyword evidence="13" id="KW-1185">Reference proteome</keyword>
<keyword evidence="8" id="KW-0472">Membrane</keyword>
<feature type="domain" description="General secretion pathway GspH" evidence="11">
    <location>
        <begin position="59"/>
        <end position="151"/>
    </location>
</feature>
<dbReference type="Proteomes" id="UP000050864">
    <property type="component" value="Unassembled WGS sequence"/>
</dbReference>
<evidence type="ECO:0000256" key="5">
    <source>
        <dbReference type="ARBA" id="ARBA00022519"/>
    </source>
</evidence>
<comment type="subcellular location">
    <subcellularLocation>
        <location evidence="1">Cell inner membrane</location>
        <topology evidence="1">Single-pass membrane protein</topology>
    </subcellularLocation>
</comment>
<evidence type="ECO:0000259" key="11">
    <source>
        <dbReference type="Pfam" id="PF12019"/>
    </source>
</evidence>
<dbReference type="NCBIfam" id="NF047827">
    <property type="entry name" value="T3SSXpsH"/>
    <property type="match status" value="1"/>
</dbReference>
<evidence type="ECO:0000256" key="7">
    <source>
        <dbReference type="ARBA" id="ARBA00022989"/>
    </source>
</evidence>
<dbReference type="SUPFAM" id="SSF54523">
    <property type="entry name" value="Pili subunits"/>
    <property type="match status" value="1"/>
</dbReference>
<dbReference type="PATRIC" id="fig|405444.3.peg.2380"/>
<keyword evidence="4" id="KW-0488">Methylation</keyword>
<comment type="similarity">
    <text evidence="9">Belongs to the GSP H family.</text>
</comment>
<keyword evidence="7" id="KW-1133">Transmembrane helix</keyword>
<proteinExistence type="inferred from homology"/>
<evidence type="ECO:0000256" key="4">
    <source>
        <dbReference type="ARBA" id="ARBA00022481"/>
    </source>
</evidence>
<gene>
    <name evidence="12" type="ORF">ABB26_01245</name>
</gene>
<evidence type="ECO:0000313" key="12">
    <source>
        <dbReference type="EMBL" id="KRG66321.1"/>
    </source>
</evidence>
<dbReference type="GO" id="GO:0015627">
    <property type="term" value="C:type II protein secretion system complex"/>
    <property type="evidence" value="ECO:0007669"/>
    <property type="project" value="InterPro"/>
</dbReference>
<keyword evidence="5" id="KW-0997">Cell inner membrane</keyword>
<dbReference type="GO" id="GO:0005886">
    <property type="term" value="C:plasma membrane"/>
    <property type="evidence" value="ECO:0007669"/>
    <property type="project" value="UniProtKB-SubCell"/>
</dbReference>
<reference evidence="12 13" key="1">
    <citation type="submission" date="2015-05" db="EMBL/GenBank/DDBJ databases">
        <title>Genome sequencing and analysis of members of genus Stenotrophomonas.</title>
        <authorList>
            <person name="Patil P.P."/>
            <person name="Midha S."/>
            <person name="Patil P.B."/>
        </authorList>
    </citation>
    <scope>NUCLEOTIDE SEQUENCE [LARGE SCALE GENOMIC DNA]</scope>
    <source>
        <strain evidence="12 13">DSM 18929</strain>
    </source>
</reference>
<dbReference type="Pfam" id="PF12019">
    <property type="entry name" value="GspH"/>
    <property type="match status" value="1"/>
</dbReference>
<organism evidence="12 13">
    <name type="scientific">Stenotrophomonas humi</name>
    <dbReference type="NCBI Taxonomy" id="405444"/>
    <lineage>
        <taxon>Bacteria</taxon>
        <taxon>Pseudomonadati</taxon>
        <taxon>Pseudomonadota</taxon>
        <taxon>Gammaproteobacteria</taxon>
        <taxon>Lysobacterales</taxon>
        <taxon>Lysobacteraceae</taxon>
        <taxon>Stenotrophomonas</taxon>
    </lineage>
</organism>
<dbReference type="InterPro" id="IPR012902">
    <property type="entry name" value="N_methyl_site"/>
</dbReference>
<sequence length="166" mass="17858">MLRRVPVRAAMPRHRQAAMAGVSLLEMMLVLALVAAIALLAAMAMNGGLEGMRLRSAGKSLAAELRFARTRAIATGVPQQFELDMRTRRWQGPEGRHGELPAALSLRYTGAQQVQSRSDVGVVRFFEDGASTGGRIDVIAKAAVWRIDIGWITGEVRSGPLHGDGA</sequence>